<keyword evidence="13 20" id="KW-0460">Magnesium</keyword>
<comment type="pathway">
    <text evidence="5 20">Cofactor biosynthesis; riboflavin biosynthesis; 2-hydroxy-3-oxobutyl phosphate from D-ribulose 5-phosphate: step 1/1.</text>
</comment>
<evidence type="ECO:0000256" key="18">
    <source>
        <dbReference type="ARBA" id="ARBA00043932"/>
    </source>
</evidence>
<keyword evidence="10 20" id="KW-0547">Nucleotide-binding</keyword>
<dbReference type="EC" id="3.5.4.25" evidence="20"/>
<dbReference type="SUPFAM" id="SSF55821">
    <property type="entry name" value="YrdC/RibB"/>
    <property type="match status" value="1"/>
</dbReference>
<feature type="binding site" evidence="20">
    <location>
        <position position="168"/>
    </location>
    <ligand>
        <name>D-ribulose 5-phosphate</name>
        <dbReference type="ChEBI" id="CHEBI:58121"/>
    </ligand>
</feature>
<evidence type="ECO:0000256" key="16">
    <source>
        <dbReference type="ARBA" id="ARBA00023239"/>
    </source>
</evidence>
<keyword evidence="15 20" id="KW-0464">Manganese</keyword>
<feature type="binding site" evidence="20">
    <location>
        <position position="36"/>
    </location>
    <ligand>
        <name>D-ribulose 5-phosphate</name>
        <dbReference type="ChEBI" id="CHEBI:58121"/>
    </ligand>
</feature>
<comment type="similarity">
    <text evidence="7 20">In the C-terminal section; belongs to the GTP cyclohydrolase II family.</text>
</comment>
<dbReference type="AlphaFoldDB" id="A0A840V6L9"/>
<dbReference type="NCBIfam" id="TIGR00505">
    <property type="entry name" value="ribA"/>
    <property type="match status" value="1"/>
</dbReference>
<comment type="similarity">
    <text evidence="6 20">In the N-terminal section; belongs to the DHBP synthase family.</text>
</comment>
<comment type="catalytic activity">
    <reaction evidence="19 20">
        <text>GTP + 4 H2O = 2,5-diamino-6-hydroxy-4-(5-phosphoribosylamino)-pyrimidine + formate + 2 phosphate + 3 H(+)</text>
        <dbReference type="Rhea" id="RHEA:23704"/>
        <dbReference type="ChEBI" id="CHEBI:15377"/>
        <dbReference type="ChEBI" id="CHEBI:15378"/>
        <dbReference type="ChEBI" id="CHEBI:15740"/>
        <dbReference type="ChEBI" id="CHEBI:37565"/>
        <dbReference type="ChEBI" id="CHEBI:43474"/>
        <dbReference type="ChEBI" id="CHEBI:58614"/>
        <dbReference type="EC" id="3.5.4.25"/>
    </reaction>
</comment>
<sequence length="400" mass="43391">MATALAFSPIDEILADIAAGKMVIVADDPERENEADLVGAASLCTQETISFMATHGRGLICAPITAERAEALELPQMTRRNREGHKTAFTISVDAASGVTTGISAADRARCIQLLADPQAGPDDFVQPGHVFPIQAVQAGTLRRAGHTEAAIDLARLAGLPPAGVICEIMNDDGSMARVGELGTFQQQHGLKACTIAQLIEWRRRSEKLVVREETIKLPTDHGDFDCHLYRIETDGTHHLALTRGDIHCDQPTLVRVHSECLTGDVFLSQRCDCGGQLDAALEHISKEGGVLLYLRQEGRGIGLAAKIHAYKLQEQGLDTIEANERLGFSADLRDYGMGAQILQDLGVGKIRLLTNNPKKVVGLEGYGLEIVEQLPIRLPANPHNARYLETKRDRMGHAL</sequence>
<feature type="binding site" evidence="20">
    <location>
        <position position="320"/>
    </location>
    <ligand>
        <name>GTP</name>
        <dbReference type="ChEBI" id="CHEBI:37565"/>
    </ligand>
</feature>
<dbReference type="GO" id="GO:0008686">
    <property type="term" value="F:3,4-dihydroxy-2-butanone-4-phosphate synthase activity"/>
    <property type="evidence" value="ECO:0007669"/>
    <property type="project" value="UniProtKB-UniRule"/>
</dbReference>
<feature type="binding site" evidence="20">
    <location>
        <begin position="31"/>
        <end position="32"/>
    </location>
    <ligand>
        <name>D-ribulose 5-phosphate</name>
        <dbReference type="ChEBI" id="CHEBI:58121"/>
    </ligand>
</feature>
<dbReference type="NCBIfam" id="NF001591">
    <property type="entry name" value="PRK00393.1"/>
    <property type="match status" value="1"/>
</dbReference>
<dbReference type="PANTHER" id="PTHR21327:SF18">
    <property type="entry name" value="3,4-DIHYDROXY-2-BUTANONE 4-PHOSPHATE SYNTHASE"/>
    <property type="match status" value="1"/>
</dbReference>
<comment type="function">
    <text evidence="3 20">Catalyzes the conversion of D-ribulose 5-phosphate to formate and 3,4-dihydroxy-2-butanone 4-phosphate.</text>
</comment>
<dbReference type="GO" id="GO:0003935">
    <property type="term" value="F:GTP cyclohydrolase II activity"/>
    <property type="evidence" value="ECO:0007669"/>
    <property type="project" value="UniProtKB-UniRule"/>
</dbReference>
<comment type="caution">
    <text evidence="22">The sequence shown here is derived from an EMBL/GenBank/DDBJ whole genome shotgun (WGS) entry which is preliminary data.</text>
</comment>
<evidence type="ECO:0000313" key="23">
    <source>
        <dbReference type="Proteomes" id="UP000557717"/>
    </source>
</evidence>
<dbReference type="EC" id="4.1.99.12" evidence="20"/>
<dbReference type="InterPro" id="IPR000422">
    <property type="entry name" value="DHBP_synthase_RibB"/>
</dbReference>
<feature type="binding site" evidence="20">
    <location>
        <begin position="144"/>
        <end position="148"/>
    </location>
    <ligand>
        <name>D-ribulose 5-phosphate</name>
        <dbReference type="ChEBI" id="CHEBI:58121"/>
    </ligand>
</feature>
<dbReference type="FunFam" id="3.40.50.10990:FF:000001">
    <property type="entry name" value="Riboflavin biosynthesis protein RibBA"/>
    <property type="match status" value="1"/>
</dbReference>
<evidence type="ECO:0000256" key="20">
    <source>
        <dbReference type="HAMAP-Rule" id="MF_01283"/>
    </source>
</evidence>
<dbReference type="HAMAP" id="MF_00180">
    <property type="entry name" value="RibB"/>
    <property type="match status" value="1"/>
</dbReference>
<evidence type="ECO:0000256" key="14">
    <source>
        <dbReference type="ARBA" id="ARBA00023134"/>
    </source>
</evidence>
<feature type="site" description="Essential for DHBP synthase activity" evidence="20">
    <location>
        <position position="130"/>
    </location>
</feature>
<comment type="catalytic activity">
    <reaction evidence="1 20">
        <text>D-ribulose 5-phosphate = (2S)-2-hydroxy-3-oxobutyl phosphate + formate + H(+)</text>
        <dbReference type="Rhea" id="RHEA:18457"/>
        <dbReference type="ChEBI" id="CHEBI:15378"/>
        <dbReference type="ChEBI" id="CHEBI:15740"/>
        <dbReference type="ChEBI" id="CHEBI:58121"/>
        <dbReference type="ChEBI" id="CHEBI:58830"/>
        <dbReference type="EC" id="4.1.99.12"/>
    </reaction>
</comment>
<evidence type="ECO:0000256" key="2">
    <source>
        <dbReference type="ARBA" id="ARBA00001936"/>
    </source>
</evidence>
<evidence type="ECO:0000256" key="19">
    <source>
        <dbReference type="ARBA" id="ARBA00049295"/>
    </source>
</evidence>
<dbReference type="InterPro" id="IPR016299">
    <property type="entry name" value="Riboflavin_synth_RibBA"/>
</dbReference>
<dbReference type="GO" id="GO:0005525">
    <property type="term" value="F:GTP binding"/>
    <property type="evidence" value="ECO:0007669"/>
    <property type="project" value="UniProtKB-KW"/>
</dbReference>
<comment type="cofactor">
    <cofactor evidence="20">
        <name>Mg(2+)</name>
        <dbReference type="ChEBI" id="CHEBI:18420"/>
    </cofactor>
    <cofactor evidence="20">
        <name>Mn(2+)</name>
        <dbReference type="ChEBI" id="CHEBI:29035"/>
    </cofactor>
    <text evidence="20">Binds 2 divalent metal cations per subunit. Magnesium or manganese.</text>
</comment>
<feature type="region of interest" description="GTP cyclohydrolase II" evidence="20">
    <location>
        <begin position="206"/>
        <end position="400"/>
    </location>
</feature>
<evidence type="ECO:0000256" key="17">
    <source>
        <dbReference type="ARBA" id="ARBA00023268"/>
    </source>
</evidence>
<organism evidence="22 23">
    <name type="scientific">Haloferula luteola</name>
    <dbReference type="NCBI Taxonomy" id="595692"/>
    <lineage>
        <taxon>Bacteria</taxon>
        <taxon>Pseudomonadati</taxon>
        <taxon>Verrucomicrobiota</taxon>
        <taxon>Verrucomicrobiia</taxon>
        <taxon>Verrucomicrobiales</taxon>
        <taxon>Verrucomicrobiaceae</taxon>
        <taxon>Haloferula</taxon>
    </lineage>
</organism>
<feature type="binding site" evidence="20">
    <location>
        <begin position="298"/>
        <end position="300"/>
    </location>
    <ligand>
        <name>GTP</name>
        <dbReference type="ChEBI" id="CHEBI:37565"/>
    </ligand>
</feature>
<dbReference type="GO" id="GO:0008270">
    <property type="term" value="F:zinc ion binding"/>
    <property type="evidence" value="ECO:0007669"/>
    <property type="project" value="UniProtKB-UniRule"/>
</dbReference>
<dbReference type="GO" id="GO:0000287">
    <property type="term" value="F:magnesium ion binding"/>
    <property type="evidence" value="ECO:0007669"/>
    <property type="project" value="UniProtKB-UniRule"/>
</dbReference>
<gene>
    <name evidence="20" type="primary">ribBA</name>
    <name evidence="22" type="ORF">HNR46_001500</name>
</gene>
<feature type="region of interest" description="DHBP synthase" evidence="20">
    <location>
        <begin position="1"/>
        <end position="205"/>
    </location>
</feature>
<feature type="active site" description="Nucleophile; for GTP cyclohydrolase activity" evidence="20">
    <location>
        <position position="334"/>
    </location>
</feature>
<name>A0A840V6L9_9BACT</name>
<dbReference type="InterPro" id="IPR000926">
    <property type="entry name" value="RibA"/>
</dbReference>
<keyword evidence="9 20" id="KW-0479">Metal-binding</keyword>
<dbReference type="CDD" id="cd00641">
    <property type="entry name" value="GTP_cyclohydro2"/>
    <property type="match status" value="1"/>
</dbReference>
<dbReference type="Gene3D" id="3.90.870.10">
    <property type="entry name" value="DHBP synthase"/>
    <property type="match status" value="1"/>
</dbReference>
<reference evidence="22 23" key="1">
    <citation type="submission" date="2020-08" db="EMBL/GenBank/DDBJ databases">
        <title>Genomic Encyclopedia of Type Strains, Phase IV (KMG-IV): sequencing the most valuable type-strain genomes for metagenomic binning, comparative biology and taxonomic classification.</title>
        <authorList>
            <person name="Goeker M."/>
        </authorList>
    </citation>
    <scope>NUCLEOTIDE SEQUENCE [LARGE SCALE GENOMIC DNA]</scope>
    <source>
        <strain evidence="22 23">YC6886</strain>
    </source>
</reference>
<evidence type="ECO:0000256" key="9">
    <source>
        <dbReference type="ARBA" id="ARBA00022723"/>
    </source>
</evidence>
<dbReference type="GO" id="GO:0005829">
    <property type="term" value="C:cytosol"/>
    <property type="evidence" value="ECO:0007669"/>
    <property type="project" value="TreeGrafter"/>
</dbReference>
<dbReference type="RefSeq" id="WP_184017283.1">
    <property type="nucleotide sequence ID" value="NZ_JACHFD010000006.1"/>
</dbReference>
<keyword evidence="12 20" id="KW-0862">Zinc</keyword>
<evidence type="ECO:0000256" key="11">
    <source>
        <dbReference type="ARBA" id="ARBA00022801"/>
    </source>
</evidence>
<feature type="binding site" evidence="20">
    <location>
        <position position="355"/>
    </location>
    <ligand>
        <name>GTP</name>
        <dbReference type="ChEBI" id="CHEBI:37565"/>
    </ligand>
</feature>
<comment type="function">
    <text evidence="18 20">Catalyzes the conversion of GTP to 2,5-diamino-6-ribosylamino-4(3H)-pyrimidinone 5'-phosphate (DARP), formate and pyrophosphate.</text>
</comment>
<proteinExistence type="inferred from homology"/>
<dbReference type="PIRSF" id="PIRSF001259">
    <property type="entry name" value="RibA"/>
    <property type="match status" value="1"/>
</dbReference>
<feature type="domain" description="GTP cyclohydrolase II" evidence="21">
    <location>
        <begin position="214"/>
        <end position="376"/>
    </location>
</feature>
<dbReference type="Pfam" id="PF00925">
    <property type="entry name" value="GTP_cyclohydro2"/>
    <property type="match status" value="1"/>
</dbReference>
<evidence type="ECO:0000256" key="13">
    <source>
        <dbReference type="ARBA" id="ARBA00022842"/>
    </source>
</evidence>
<dbReference type="NCBIfam" id="TIGR00506">
    <property type="entry name" value="ribB"/>
    <property type="match status" value="1"/>
</dbReference>
<dbReference type="Pfam" id="PF00926">
    <property type="entry name" value="DHBP_synthase"/>
    <property type="match status" value="1"/>
</dbReference>
<dbReference type="PANTHER" id="PTHR21327">
    <property type="entry name" value="GTP CYCLOHYDROLASE II-RELATED"/>
    <property type="match status" value="1"/>
</dbReference>
<feature type="binding site" evidence="20">
    <location>
        <position position="147"/>
    </location>
    <ligand>
        <name>Mg(2+)</name>
        <dbReference type="ChEBI" id="CHEBI:18420"/>
        <label>2</label>
    </ligand>
</feature>
<evidence type="ECO:0000256" key="10">
    <source>
        <dbReference type="ARBA" id="ARBA00022741"/>
    </source>
</evidence>
<feature type="binding site" evidence="20">
    <location>
        <position position="32"/>
    </location>
    <ligand>
        <name>Mg(2+)</name>
        <dbReference type="ChEBI" id="CHEBI:18420"/>
        <label>1</label>
    </ligand>
</feature>
<dbReference type="FunFam" id="3.90.870.10:FF:000001">
    <property type="entry name" value="Riboflavin biosynthesis protein RibBA"/>
    <property type="match status" value="1"/>
</dbReference>
<evidence type="ECO:0000256" key="8">
    <source>
        <dbReference type="ARBA" id="ARBA00022619"/>
    </source>
</evidence>
<keyword evidence="16 20" id="KW-0456">Lyase</keyword>
<dbReference type="InterPro" id="IPR032677">
    <property type="entry name" value="GTP_cyclohydro_II"/>
</dbReference>
<feature type="binding site" evidence="20">
    <location>
        <position position="274"/>
    </location>
    <ligand>
        <name>Zn(2+)</name>
        <dbReference type="ChEBI" id="CHEBI:29105"/>
        <note>catalytic</note>
    </ligand>
</feature>
<evidence type="ECO:0000256" key="15">
    <source>
        <dbReference type="ARBA" id="ARBA00023211"/>
    </source>
</evidence>
<evidence type="ECO:0000313" key="22">
    <source>
        <dbReference type="EMBL" id="MBB5351264.1"/>
    </source>
</evidence>
<dbReference type="HAMAP" id="MF_01283">
    <property type="entry name" value="RibBA"/>
    <property type="match status" value="1"/>
</dbReference>
<comment type="cofactor">
    <cofactor evidence="20">
        <name>Zn(2+)</name>
        <dbReference type="ChEBI" id="CHEBI:29105"/>
    </cofactor>
    <text evidence="20">Binds 1 zinc ion per subunit.</text>
</comment>
<dbReference type="GO" id="GO:0030145">
    <property type="term" value="F:manganese ion binding"/>
    <property type="evidence" value="ECO:0007669"/>
    <property type="project" value="UniProtKB-UniRule"/>
</dbReference>
<evidence type="ECO:0000256" key="3">
    <source>
        <dbReference type="ARBA" id="ARBA00002284"/>
    </source>
</evidence>
<feature type="binding site" evidence="20">
    <location>
        <position position="261"/>
    </location>
    <ligand>
        <name>Zn(2+)</name>
        <dbReference type="ChEBI" id="CHEBI:29105"/>
        <note>catalytic</note>
    </ligand>
</feature>
<accession>A0A840V6L9</accession>
<dbReference type="Gene3D" id="3.40.50.10990">
    <property type="entry name" value="GTP cyclohydrolase II"/>
    <property type="match status" value="1"/>
</dbReference>
<evidence type="ECO:0000256" key="4">
    <source>
        <dbReference type="ARBA" id="ARBA00004853"/>
    </source>
</evidence>
<keyword evidence="8 20" id="KW-0686">Riboflavin biosynthesis</keyword>
<dbReference type="NCBIfam" id="NF006803">
    <property type="entry name" value="PRK09311.1"/>
    <property type="match status" value="1"/>
</dbReference>
<evidence type="ECO:0000256" key="5">
    <source>
        <dbReference type="ARBA" id="ARBA00004904"/>
    </source>
</evidence>
<dbReference type="Proteomes" id="UP000557717">
    <property type="component" value="Unassembled WGS sequence"/>
</dbReference>
<protein>
    <recommendedName>
        <fullName evidence="20">Riboflavin biosynthesis protein RibBA</fullName>
    </recommendedName>
    <domain>
        <recommendedName>
            <fullName evidence="20">3,4-dihydroxy-2-butanone 4-phosphate synthase</fullName>
            <shortName evidence="20">DHBP synthase</shortName>
            <ecNumber evidence="20">4.1.99.12</ecNumber>
        </recommendedName>
    </domain>
    <domain>
        <recommendedName>
            <fullName evidence="20">GTP cyclohydrolase-2</fullName>
            <ecNumber evidence="20">3.5.4.25</ecNumber>
        </recommendedName>
        <alternativeName>
            <fullName evidence="20">GTP cyclohydrolase II</fullName>
        </alternativeName>
    </domain>
</protein>
<dbReference type="InterPro" id="IPR017945">
    <property type="entry name" value="DHBP_synth_RibB-like_a/b_dom"/>
</dbReference>
<keyword evidence="17 20" id="KW-0511">Multifunctional enzyme</keyword>
<feature type="binding site" evidence="20">
    <location>
        <position position="360"/>
    </location>
    <ligand>
        <name>GTP</name>
        <dbReference type="ChEBI" id="CHEBI:37565"/>
    </ligand>
</feature>
<keyword evidence="14 20" id="KW-0342">GTP-binding</keyword>
<dbReference type="GO" id="GO:0009231">
    <property type="term" value="P:riboflavin biosynthetic process"/>
    <property type="evidence" value="ECO:0007669"/>
    <property type="project" value="UniProtKB-UniRule"/>
</dbReference>
<evidence type="ECO:0000256" key="7">
    <source>
        <dbReference type="ARBA" id="ARBA00008976"/>
    </source>
</evidence>
<feature type="binding site" evidence="20">
    <location>
        <begin position="256"/>
        <end position="260"/>
    </location>
    <ligand>
        <name>GTP</name>
        <dbReference type="ChEBI" id="CHEBI:37565"/>
    </ligand>
</feature>
<feature type="binding site" evidence="20">
    <location>
        <position position="272"/>
    </location>
    <ligand>
        <name>Zn(2+)</name>
        <dbReference type="ChEBI" id="CHEBI:29105"/>
        <note>catalytic</note>
    </ligand>
</feature>
<evidence type="ECO:0000256" key="1">
    <source>
        <dbReference type="ARBA" id="ARBA00000141"/>
    </source>
</evidence>
<dbReference type="SUPFAM" id="SSF142695">
    <property type="entry name" value="RibA-like"/>
    <property type="match status" value="1"/>
</dbReference>
<dbReference type="InterPro" id="IPR036144">
    <property type="entry name" value="RibA-like_sf"/>
</dbReference>
<feature type="site" description="Essential for DHBP synthase activity" evidence="20">
    <location>
        <position position="168"/>
    </location>
</feature>
<feature type="binding site" evidence="20">
    <location>
        <position position="32"/>
    </location>
    <ligand>
        <name>Mg(2+)</name>
        <dbReference type="ChEBI" id="CHEBI:18420"/>
        <label>2</label>
    </ligand>
</feature>
<dbReference type="UniPathway" id="UPA00275">
    <property type="reaction ID" value="UER00399"/>
</dbReference>
<dbReference type="EMBL" id="JACHFD010000006">
    <property type="protein sequence ID" value="MBB5351264.1"/>
    <property type="molecule type" value="Genomic_DNA"/>
</dbReference>
<feature type="binding site" evidence="20">
    <location>
        <position position="277"/>
    </location>
    <ligand>
        <name>GTP</name>
        <dbReference type="ChEBI" id="CHEBI:37565"/>
    </ligand>
</feature>
<evidence type="ECO:0000256" key="12">
    <source>
        <dbReference type="ARBA" id="ARBA00022833"/>
    </source>
</evidence>
<keyword evidence="11 20" id="KW-0378">Hydrolase</keyword>
<keyword evidence="23" id="KW-1185">Reference proteome</keyword>
<comment type="cofactor">
    <cofactor evidence="2">
        <name>Mn(2+)</name>
        <dbReference type="ChEBI" id="CHEBI:29035"/>
    </cofactor>
</comment>
<feature type="active site" description="Proton acceptor; for GTP cyclohydrolase activity" evidence="20">
    <location>
        <position position="332"/>
    </location>
</feature>
<evidence type="ECO:0000259" key="21">
    <source>
        <dbReference type="Pfam" id="PF00925"/>
    </source>
</evidence>
<comment type="pathway">
    <text evidence="4 20">Cofactor biosynthesis; riboflavin biosynthesis; 5-amino-6-(D-ribitylamino)uracil from GTP: step 1/4.</text>
</comment>
<dbReference type="HAMAP" id="MF_00179">
    <property type="entry name" value="RibA"/>
    <property type="match status" value="1"/>
</dbReference>
<evidence type="ECO:0000256" key="6">
    <source>
        <dbReference type="ARBA" id="ARBA00005520"/>
    </source>
</evidence>